<dbReference type="Proteomes" id="UP000682733">
    <property type="component" value="Unassembled WGS sequence"/>
</dbReference>
<accession>A0A8S2YEB3</accession>
<evidence type="ECO:0000313" key="2">
    <source>
        <dbReference type="EMBL" id="CAF4552865.1"/>
    </source>
</evidence>
<name>A0A8S2YEB3_9BILA</name>
<proteinExistence type="predicted"/>
<dbReference type="EMBL" id="CAJOBA010110825">
    <property type="protein sequence ID" value="CAF4552865.1"/>
    <property type="molecule type" value="Genomic_DNA"/>
</dbReference>
<gene>
    <name evidence="1" type="ORF">OVA965_LOCUS45825</name>
    <name evidence="2" type="ORF">TMI583_LOCUS49699</name>
</gene>
<evidence type="ECO:0000313" key="3">
    <source>
        <dbReference type="Proteomes" id="UP000682733"/>
    </source>
</evidence>
<organism evidence="2 3">
    <name type="scientific">Didymodactylos carnosus</name>
    <dbReference type="NCBI Taxonomy" id="1234261"/>
    <lineage>
        <taxon>Eukaryota</taxon>
        <taxon>Metazoa</taxon>
        <taxon>Spiralia</taxon>
        <taxon>Gnathifera</taxon>
        <taxon>Rotifera</taxon>
        <taxon>Eurotatoria</taxon>
        <taxon>Bdelloidea</taxon>
        <taxon>Philodinida</taxon>
        <taxon>Philodinidae</taxon>
        <taxon>Didymodactylos</taxon>
    </lineage>
</organism>
<comment type="caution">
    <text evidence="2">The sequence shown here is derived from an EMBL/GenBank/DDBJ whole genome shotgun (WGS) entry which is preliminary data.</text>
</comment>
<dbReference type="AlphaFoldDB" id="A0A8S2YEB3"/>
<dbReference type="EMBL" id="CAJNOK010075954">
    <property type="protein sequence ID" value="CAF1673819.1"/>
    <property type="molecule type" value="Genomic_DNA"/>
</dbReference>
<protein>
    <submittedName>
        <fullName evidence="2">Uncharacterized protein</fullName>
    </submittedName>
</protein>
<dbReference type="Proteomes" id="UP000677228">
    <property type="component" value="Unassembled WGS sequence"/>
</dbReference>
<feature type="non-terminal residue" evidence="2">
    <location>
        <position position="19"/>
    </location>
</feature>
<evidence type="ECO:0000313" key="1">
    <source>
        <dbReference type="EMBL" id="CAF1673819.1"/>
    </source>
</evidence>
<reference evidence="2" key="1">
    <citation type="submission" date="2021-02" db="EMBL/GenBank/DDBJ databases">
        <authorList>
            <person name="Nowell W R."/>
        </authorList>
    </citation>
    <scope>NUCLEOTIDE SEQUENCE</scope>
</reference>
<sequence>MGAHRCQPVPMTDGMPRAS</sequence>